<proteinExistence type="predicted"/>
<dbReference type="OrthoDB" id="112749at2759"/>
<evidence type="ECO:0000313" key="2">
    <source>
        <dbReference type="Araport" id="AT3G03320"/>
    </source>
</evidence>
<name>A0A654F3P9_ARATH</name>
<dbReference type="SMART" id="SM01022">
    <property type="entry name" value="ASCH"/>
    <property type="match status" value="1"/>
</dbReference>
<dbReference type="Proteomes" id="UP000434276">
    <property type="component" value="Unassembled WGS sequence"/>
</dbReference>
<dbReference type="Proteomes" id="UP000426265">
    <property type="component" value="Unassembled WGS sequence"/>
</dbReference>
<sequence>MEQPMSPGTKSVDLRECMESLLRFSLRSHLNESVPSFDLDLTRDFCLHLLGEATDSTEKSAVYKLLATALSECLASEGDKNSNLEKYSKLIHGLGYDLINMLKEVNFELHVQEPYFTQLKDGLKTVEGRCAVGDYMRISSGDFLLFNKCLLLEVQDVHRYTSFSEMLKVEGLAKVLPGVESIEEGVQVYRNFYSEEKERMNGVVAIRVAKPANQPSAALAGVLSELKSSGIKSLLDEYTAGVTS</sequence>
<dbReference type="PANTHER" id="PTHR34204:SF4">
    <property type="entry name" value="ASCH DOMAIN-CONTAINING PROTEIN"/>
    <property type="match status" value="1"/>
</dbReference>
<evidence type="ECO:0000313" key="6">
    <source>
        <dbReference type="Proteomes" id="UP000434276"/>
    </source>
</evidence>
<organism evidence="4 5">
    <name type="scientific">Arabidopsis thaliana</name>
    <name type="common">Mouse-ear cress</name>
    <dbReference type="NCBI Taxonomy" id="3702"/>
    <lineage>
        <taxon>Eukaryota</taxon>
        <taxon>Viridiplantae</taxon>
        <taxon>Streptophyta</taxon>
        <taxon>Embryophyta</taxon>
        <taxon>Tracheophyta</taxon>
        <taxon>Spermatophyta</taxon>
        <taxon>Magnoliopsida</taxon>
        <taxon>eudicotyledons</taxon>
        <taxon>Gunneridae</taxon>
        <taxon>Pentapetalae</taxon>
        <taxon>rosids</taxon>
        <taxon>malvids</taxon>
        <taxon>Brassicales</taxon>
        <taxon>Brassicaceae</taxon>
        <taxon>Camelineae</taxon>
        <taxon>Arabidopsis</taxon>
    </lineage>
</organism>
<dbReference type="EMBL" id="CACSHJ010000089">
    <property type="protein sequence ID" value="CAA0381192.1"/>
    <property type="molecule type" value="Genomic_DNA"/>
</dbReference>
<dbReference type="OMA" id="DLTRDFC"/>
<evidence type="ECO:0000313" key="3">
    <source>
        <dbReference type="EMBL" id="CAA0381192.1"/>
    </source>
</evidence>
<protein>
    <recommendedName>
        <fullName evidence="1">ASCH domain-containing protein</fullName>
    </recommendedName>
</protein>
<dbReference type="KEGG" id="ath:AT3G03320"/>
<feature type="domain" description="ASCH" evidence="1">
    <location>
        <begin position="109"/>
        <end position="212"/>
    </location>
</feature>
<evidence type="ECO:0000259" key="1">
    <source>
        <dbReference type="SMART" id="SM01022"/>
    </source>
</evidence>
<dbReference type="CDD" id="cd06555">
    <property type="entry name" value="ASCH_PF0470_like"/>
    <property type="match status" value="1"/>
</dbReference>
<evidence type="ECO:0000313" key="4">
    <source>
        <dbReference type="EMBL" id="VYS56154.1"/>
    </source>
</evidence>
<evidence type="ECO:0000313" key="5">
    <source>
        <dbReference type="Proteomes" id="UP000426265"/>
    </source>
</evidence>
<dbReference type="ExpressionAtlas" id="A0A654F3P9">
    <property type="expression patterns" value="baseline and differential"/>
</dbReference>
<dbReference type="EMBL" id="CACRSJ010000106">
    <property type="protein sequence ID" value="VYS56154.1"/>
    <property type="molecule type" value="Genomic_DNA"/>
</dbReference>
<gene>
    <name evidence="2" type="ordered locus">At3g03320</name>
    <name evidence="4" type="ORF">AN1_LOCUS11608</name>
    <name evidence="3" type="ORF">C24_LOCUS11447</name>
</gene>
<dbReference type="PANTHER" id="PTHR34204">
    <property type="entry name" value="RNA-BINDING ASCH DOMAIN PROTEIN"/>
    <property type="match status" value="1"/>
</dbReference>
<dbReference type="InterPro" id="IPR007374">
    <property type="entry name" value="ASCH_domain"/>
</dbReference>
<dbReference type="Gene3D" id="2.30.130.30">
    <property type="entry name" value="Hypothetical protein"/>
    <property type="match status" value="1"/>
</dbReference>
<dbReference type="GeneID" id="821284"/>
<dbReference type="SUPFAM" id="SSF88697">
    <property type="entry name" value="PUA domain-like"/>
    <property type="match status" value="1"/>
</dbReference>
<accession>A0A654F3P9</accession>
<dbReference type="InterPro" id="IPR015947">
    <property type="entry name" value="PUA-like_sf"/>
</dbReference>
<dbReference type="SMR" id="A0A654F3P9"/>
<dbReference type="Pfam" id="PF04266">
    <property type="entry name" value="ASCH"/>
    <property type="match status" value="1"/>
</dbReference>
<dbReference type="Araport" id="AT3G03320"/>
<dbReference type="AlphaFoldDB" id="A0A654F3P9"/>
<reference evidence="4 5" key="1">
    <citation type="submission" date="2019-11" db="EMBL/GenBank/DDBJ databases">
        <authorList>
            <person name="Jiao W.-B."/>
            <person name="Schneeberger K."/>
        </authorList>
    </citation>
    <scope>NUCLEOTIDE SEQUENCE [LARGE SCALE GENOMIC DNA]</scope>
    <source>
        <strain evidence="5">cv. An-1</strain>
        <strain evidence="6">cv. C24</strain>
    </source>
</reference>